<protein>
    <submittedName>
        <fullName evidence="2">Predicted protein</fullName>
    </submittedName>
</protein>
<dbReference type="EMBL" id="DS990637">
    <property type="protein sequence ID" value="EGC43850.1"/>
    <property type="molecule type" value="Genomic_DNA"/>
</dbReference>
<feature type="region of interest" description="Disordered" evidence="1">
    <location>
        <begin position="1"/>
        <end position="50"/>
    </location>
</feature>
<evidence type="ECO:0000313" key="3">
    <source>
        <dbReference type="Proteomes" id="UP000008142"/>
    </source>
</evidence>
<organism evidence="3">
    <name type="scientific">Ajellomyces capsulatus (strain H88)</name>
    <name type="common">Darling's disease fungus</name>
    <name type="synonym">Histoplasma capsulatum</name>
    <dbReference type="NCBI Taxonomy" id="544711"/>
    <lineage>
        <taxon>Eukaryota</taxon>
        <taxon>Fungi</taxon>
        <taxon>Dikarya</taxon>
        <taxon>Ascomycota</taxon>
        <taxon>Pezizomycotina</taxon>
        <taxon>Eurotiomycetes</taxon>
        <taxon>Eurotiomycetidae</taxon>
        <taxon>Onygenales</taxon>
        <taxon>Ajellomycetaceae</taxon>
        <taxon>Histoplasma</taxon>
    </lineage>
</organism>
<name>F0UBE9_AJEC8</name>
<dbReference type="HOGENOM" id="CLU_2276652_0_0_1"/>
<proteinExistence type="predicted"/>
<feature type="compositionally biased region" description="Polar residues" evidence="1">
    <location>
        <begin position="1"/>
        <end position="14"/>
    </location>
</feature>
<accession>F0UBE9</accession>
<sequence>MPKSLFGTSASRATSGDIPRKNRRSAQPQALHTRHLHRQRQVVRRDRENTIKRAHIRSSYLFVRTAVRRQEQLAIFQIGLGTLGKHFPQKSHPSCTSLPMLN</sequence>
<dbReference type="AlphaFoldDB" id="F0UBE9"/>
<gene>
    <name evidence="2" type="ORF">HCEG_03065</name>
</gene>
<evidence type="ECO:0000256" key="1">
    <source>
        <dbReference type="SAM" id="MobiDB-lite"/>
    </source>
</evidence>
<reference evidence="3" key="1">
    <citation type="submission" date="2008-07" db="EMBL/GenBank/DDBJ databases">
        <title>Annotation of Ajellomyces capsulatus strain H88.</title>
        <authorList>
            <person name="Champion M."/>
            <person name="Cuomo C."/>
            <person name="Ma L.-J."/>
            <person name="Henn M.R."/>
            <person name="Sil A."/>
            <person name="Goldman B."/>
            <person name="Young S.K."/>
            <person name="Kodira C.D."/>
            <person name="Zeng Q."/>
            <person name="Koehrsen M."/>
            <person name="Alvarado L."/>
            <person name="Berlin A."/>
            <person name="Borenstein D."/>
            <person name="Chen Z."/>
            <person name="Engels R."/>
            <person name="Freedman E."/>
            <person name="Gellesch M."/>
            <person name="Goldberg J."/>
            <person name="Griggs A."/>
            <person name="Gujja S."/>
            <person name="Heiman D."/>
            <person name="Hepburn T."/>
            <person name="Howarth C."/>
            <person name="Jen D."/>
            <person name="Larson L."/>
            <person name="Lewis B."/>
            <person name="Mehta T."/>
            <person name="Park D."/>
            <person name="Pearson M."/>
            <person name="Roberts A."/>
            <person name="Saif S."/>
            <person name="Shea T."/>
            <person name="Shenoy N."/>
            <person name="Sisk P."/>
            <person name="Stolte C."/>
            <person name="Sykes S."/>
            <person name="Walk T."/>
            <person name="White J."/>
            <person name="Yandava C."/>
            <person name="Klein B."/>
            <person name="McEwen J.G."/>
            <person name="Puccia R."/>
            <person name="Goldman G.H."/>
            <person name="Felipe M.S."/>
            <person name="Nino-Vega G."/>
            <person name="San-Blas G."/>
            <person name="Taylor J."/>
            <person name="Mendoza L."/>
            <person name="Galagan J."/>
            <person name="Nusbaum C."/>
            <person name="Birren B."/>
        </authorList>
    </citation>
    <scope>NUCLEOTIDE SEQUENCE [LARGE SCALE GENOMIC DNA]</scope>
    <source>
        <strain evidence="3">H88</strain>
    </source>
</reference>
<evidence type="ECO:0000313" key="2">
    <source>
        <dbReference type="EMBL" id="EGC43850.1"/>
    </source>
</evidence>
<feature type="compositionally biased region" description="Basic residues" evidence="1">
    <location>
        <begin position="32"/>
        <end position="42"/>
    </location>
</feature>
<dbReference type="Proteomes" id="UP000008142">
    <property type="component" value="Unassembled WGS sequence"/>
</dbReference>